<dbReference type="OrthoDB" id="3432781at2759"/>
<proteinExistence type="predicted"/>
<dbReference type="STRING" id="1408157.A0A1J7JLR3"/>
<dbReference type="Proteomes" id="UP000182658">
    <property type="component" value="Unassembled WGS sequence"/>
</dbReference>
<dbReference type="InterPro" id="IPR011009">
    <property type="entry name" value="Kinase-like_dom_sf"/>
</dbReference>
<dbReference type="Pfam" id="PF13095">
    <property type="entry name" value="FTA2"/>
    <property type="match status" value="1"/>
</dbReference>
<reference evidence="1 2" key="1">
    <citation type="submission" date="2016-10" db="EMBL/GenBank/DDBJ databases">
        <title>Draft genome sequence of Coniochaeta ligniaria NRRL30616, a lignocellulolytic fungus for bioabatement of inhibitors in plant biomass hydrolysates.</title>
        <authorList>
            <consortium name="DOE Joint Genome Institute"/>
            <person name="Jimenez D.J."/>
            <person name="Hector R.E."/>
            <person name="Riley R."/>
            <person name="Sun H."/>
            <person name="Grigoriev I.V."/>
            <person name="Van Elsas J.D."/>
            <person name="Nichols N.N."/>
        </authorList>
    </citation>
    <scope>NUCLEOTIDE SEQUENCE [LARGE SCALE GENOMIC DNA]</scope>
    <source>
        <strain evidence="1 2">NRRL 30616</strain>
    </source>
</reference>
<evidence type="ECO:0000313" key="1">
    <source>
        <dbReference type="EMBL" id="OIW34337.1"/>
    </source>
</evidence>
<keyword evidence="2" id="KW-1185">Reference proteome</keyword>
<accession>A0A1J7JLR3</accession>
<dbReference type="AlphaFoldDB" id="A0A1J7JLR3"/>
<organism evidence="1 2">
    <name type="scientific">Coniochaeta ligniaria NRRL 30616</name>
    <dbReference type="NCBI Taxonomy" id="1408157"/>
    <lineage>
        <taxon>Eukaryota</taxon>
        <taxon>Fungi</taxon>
        <taxon>Dikarya</taxon>
        <taxon>Ascomycota</taxon>
        <taxon>Pezizomycotina</taxon>
        <taxon>Sordariomycetes</taxon>
        <taxon>Sordariomycetidae</taxon>
        <taxon>Coniochaetales</taxon>
        <taxon>Coniochaetaceae</taxon>
        <taxon>Coniochaeta</taxon>
    </lineage>
</organism>
<evidence type="ECO:0008006" key="3">
    <source>
        <dbReference type="Google" id="ProtNLM"/>
    </source>
</evidence>
<dbReference type="InParanoid" id="A0A1J7JLR3"/>
<name>A0A1J7JLR3_9PEZI</name>
<dbReference type="EMBL" id="KV875093">
    <property type="protein sequence ID" value="OIW34337.1"/>
    <property type="molecule type" value="Genomic_DNA"/>
</dbReference>
<sequence length="402" mass="46242">MYPDWPRSDADLVPLPKCDGPKLKPFNFQGPQKIEFLEYLGEGTHAHVVKVKILGQIYALKLFRFPFEENWLSPTGERVWEDHEIMSAFYDYSEPFSCECRAYGRLQEAGYEELAVRCYGYLLLDEEHERALRTRFSDMRLEFDGNMDCCGGDEQRTLFLGRDGRAPPIRGIVKEFGLGLGDEENLRPALARKVLRDVVKLQQLGIIHIDVGCRQIINDKLVDFSTAMTTPHFLMTPELNPRLTPEMISAMEYETFKVSVSDYLEFDDMMSDWNREHAAQRGRISVNAFPGGRGCGMKHNLRSKAARERVYTFVDPRKYDWRRTYPVSVGASGGKVTKTPPQLHARPPMWYYDCGGLLGAGGWISVVAERLGGPHAQDPMLDWMYKDGLIFPRLDDRWFLRF</sequence>
<evidence type="ECO:0000313" key="2">
    <source>
        <dbReference type="Proteomes" id="UP000182658"/>
    </source>
</evidence>
<dbReference type="SUPFAM" id="SSF56112">
    <property type="entry name" value="Protein kinase-like (PK-like)"/>
    <property type="match status" value="1"/>
</dbReference>
<protein>
    <recommendedName>
        <fullName evidence="3">Protein kinase domain-containing protein</fullName>
    </recommendedName>
</protein>
<dbReference type="InterPro" id="IPR025213">
    <property type="entry name" value="Sim4_Fta2"/>
</dbReference>
<gene>
    <name evidence="1" type="ORF">CONLIGDRAFT_607150</name>
</gene>